<proteinExistence type="predicted"/>
<organism evidence="3 4">
    <name type="scientific">Paenibacillus cellulosilyticus</name>
    <dbReference type="NCBI Taxonomy" id="375489"/>
    <lineage>
        <taxon>Bacteria</taxon>
        <taxon>Bacillati</taxon>
        <taxon>Bacillota</taxon>
        <taxon>Bacilli</taxon>
        <taxon>Bacillales</taxon>
        <taxon>Paenibacillaceae</taxon>
        <taxon>Paenibacillus</taxon>
    </lineage>
</organism>
<dbReference type="PROSITE" id="PS50943">
    <property type="entry name" value="HTH_CROC1"/>
    <property type="match status" value="1"/>
</dbReference>
<keyword evidence="1" id="KW-0238">DNA-binding</keyword>
<dbReference type="RefSeq" id="WP_110046171.1">
    <property type="nucleotide sequence ID" value="NZ_CP054613.1"/>
</dbReference>
<dbReference type="CDD" id="cd00093">
    <property type="entry name" value="HTH_XRE"/>
    <property type="match status" value="1"/>
</dbReference>
<dbReference type="InterPro" id="IPR050807">
    <property type="entry name" value="TransReg_Diox_bact_type"/>
</dbReference>
<dbReference type="InterPro" id="IPR001387">
    <property type="entry name" value="Cro/C1-type_HTH"/>
</dbReference>
<dbReference type="Proteomes" id="UP000246635">
    <property type="component" value="Unassembled WGS sequence"/>
</dbReference>
<reference evidence="3 4" key="1">
    <citation type="submission" date="2018-05" db="EMBL/GenBank/DDBJ databases">
        <title>Genomic Encyclopedia of Type Strains, Phase III (KMG-III): the genomes of soil and plant-associated and newly described type strains.</title>
        <authorList>
            <person name="Whitman W."/>
        </authorList>
    </citation>
    <scope>NUCLEOTIDE SEQUENCE [LARGE SCALE GENOMIC DNA]</scope>
    <source>
        <strain evidence="3 4">CECT 5696</strain>
    </source>
</reference>
<evidence type="ECO:0000313" key="3">
    <source>
        <dbReference type="EMBL" id="PWV96023.1"/>
    </source>
</evidence>
<protein>
    <submittedName>
        <fullName evidence="3">Helix-turn-helix protein</fullName>
    </submittedName>
</protein>
<evidence type="ECO:0000256" key="1">
    <source>
        <dbReference type="ARBA" id="ARBA00023125"/>
    </source>
</evidence>
<comment type="caution">
    <text evidence="3">The sequence shown here is derived from an EMBL/GenBank/DDBJ whole genome shotgun (WGS) entry which is preliminary data.</text>
</comment>
<name>A0A2V2YNC5_9BACL</name>
<dbReference type="PANTHER" id="PTHR46797">
    <property type="entry name" value="HTH-TYPE TRANSCRIPTIONAL REGULATOR"/>
    <property type="match status" value="1"/>
</dbReference>
<dbReference type="Gene3D" id="1.10.260.40">
    <property type="entry name" value="lambda repressor-like DNA-binding domains"/>
    <property type="match status" value="1"/>
</dbReference>
<dbReference type="PANTHER" id="PTHR46797:SF1">
    <property type="entry name" value="METHYLPHOSPHONATE SYNTHASE"/>
    <property type="match status" value="1"/>
</dbReference>
<dbReference type="Pfam" id="PF01381">
    <property type="entry name" value="HTH_3"/>
    <property type="match status" value="1"/>
</dbReference>
<sequence length="70" mass="7869">MDNDLLAQRIRAFRKLKGFTQQELAQRLEVSVAVLGSLERGTRKPDPKLLTNIADTLGIDYNELIRISGT</sequence>
<dbReference type="GO" id="GO:0003700">
    <property type="term" value="F:DNA-binding transcription factor activity"/>
    <property type="evidence" value="ECO:0007669"/>
    <property type="project" value="TreeGrafter"/>
</dbReference>
<gene>
    <name evidence="3" type="ORF">DFQ01_123101</name>
</gene>
<dbReference type="SUPFAM" id="SSF47413">
    <property type="entry name" value="lambda repressor-like DNA-binding domains"/>
    <property type="match status" value="1"/>
</dbReference>
<evidence type="ECO:0000259" key="2">
    <source>
        <dbReference type="PROSITE" id="PS50943"/>
    </source>
</evidence>
<keyword evidence="4" id="KW-1185">Reference proteome</keyword>
<dbReference type="InterPro" id="IPR010982">
    <property type="entry name" value="Lambda_DNA-bd_dom_sf"/>
</dbReference>
<dbReference type="GO" id="GO:0003677">
    <property type="term" value="F:DNA binding"/>
    <property type="evidence" value="ECO:0007669"/>
    <property type="project" value="UniProtKB-KW"/>
</dbReference>
<dbReference type="OrthoDB" id="3035529at2"/>
<accession>A0A2V2YNC5</accession>
<evidence type="ECO:0000313" key="4">
    <source>
        <dbReference type="Proteomes" id="UP000246635"/>
    </source>
</evidence>
<feature type="domain" description="HTH cro/C1-type" evidence="2">
    <location>
        <begin position="10"/>
        <end position="64"/>
    </location>
</feature>
<dbReference type="AlphaFoldDB" id="A0A2V2YNC5"/>
<dbReference type="GO" id="GO:0005829">
    <property type="term" value="C:cytosol"/>
    <property type="evidence" value="ECO:0007669"/>
    <property type="project" value="TreeGrafter"/>
</dbReference>
<dbReference type="SMART" id="SM00530">
    <property type="entry name" value="HTH_XRE"/>
    <property type="match status" value="1"/>
</dbReference>
<dbReference type="EMBL" id="QGTQ01000023">
    <property type="protein sequence ID" value="PWV96023.1"/>
    <property type="molecule type" value="Genomic_DNA"/>
</dbReference>